<evidence type="ECO:0000259" key="6">
    <source>
        <dbReference type="PROSITE" id="PS50056"/>
    </source>
</evidence>
<dbReference type="PROSITE" id="PS00383">
    <property type="entry name" value="TYR_PHOSPHATASE_1"/>
    <property type="match status" value="1"/>
</dbReference>
<dbReference type="EMBL" id="JAZGQO010000008">
    <property type="protein sequence ID" value="KAK6180310.1"/>
    <property type="molecule type" value="Genomic_DNA"/>
</dbReference>
<dbReference type="Gene3D" id="3.90.190.10">
    <property type="entry name" value="Protein tyrosine phosphatase superfamily"/>
    <property type="match status" value="2"/>
</dbReference>
<name>A0AAN8JPG8_PATCE</name>
<dbReference type="InterPro" id="IPR003595">
    <property type="entry name" value="Tyr_Pase_cat"/>
</dbReference>
<evidence type="ECO:0000259" key="5">
    <source>
        <dbReference type="PROSITE" id="PS50055"/>
    </source>
</evidence>
<reference evidence="7 8" key="1">
    <citation type="submission" date="2024-01" db="EMBL/GenBank/DDBJ databases">
        <title>The genome of the rayed Mediterranean limpet Patella caerulea (Linnaeus, 1758).</title>
        <authorList>
            <person name="Anh-Thu Weber A."/>
            <person name="Halstead-Nussloch G."/>
        </authorList>
    </citation>
    <scope>NUCLEOTIDE SEQUENCE [LARGE SCALE GENOMIC DNA]</scope>
    <source>
        <strain evidence="7">AATW-2023a</strain>
        <tissue evidence="7">Whole specimen</tissue>
    </source>
</reference>
<dbReference type="CDD" id="cd00047">
    <property type="entry name" value="PTPc"/>
    <property type="match status" value="1"/>
</dbReference>
<dbReference type="PROSITE" id="PS50055">
    <property type="entry name" value="TYR_PHOSPHATASE_PTP"/>
    <property type="match status" value="2"/>
</dbReference>
<feature type="domain" description="Tyrosine-protein phosphatase" evidence="5">
    <location>
        <begin position="351"/>
        <end position="610"/>
    </location>
</feature>
<evidence type="ECO:0000313" key="7">
    <source>
        <dbReference type="EMBL" id="KAK6180310.1"/>
    </source>
</evidence>
<feature type="domain" description="Tyrosine-protein phosphatase" evidence="5">
    <location>
        <begin position="63"/>
        <end position="319"/>
    </location>
</feature>
<feature type="domain" description="Tyrosine specific protein phosphatases" evidence="6">
    <location>
        <begin position="529"/>
        <end position="601"/>
    </location>
</feature>
<dbReference type="PROSITE" id="PS50056">
    <property type="entry name" value="TYR_PHOSPHATASE_2"/>
    <property type="match status" value="2"/>
</dbReference>
<dbReference type="InterPro" id="IPR050348">
    <property type="entry name" value="Protein-Tyr_Phosphatase"/>
</dbReference>
<dbReference type="SMART" id="SM00404">
    <property type="entry name" value="PTPc_motif"/>
    <property type="match status" value="2"/>
</dbReference>
<evidence type="ECO:0000256" key="2">
    <source>
        <dbReference type="ARBA" id="ARBA00022801"/>
    </source>
</evidence>
<dbReference type="PRINTS" id="PR00700">
    <property type="entry name" value="PRTYPHPHTASE"/>
</dbReference>
<dbReference type="InterPro" id="IPR016130">
    <property type="entry name" value="Tyr_Pase_AS"/>
</dbReference>
<dbReference type="SUPFAM" id="SSF52799">
    <property type="entry name" value="(Phosphotyrosine protein) phosphatases II"/>
    <property type="match status" value="2"/>
</dbReference>
<keyword evidence="8" id="KW-1185">Reference proteome</keyword>
<dbReference type="InterPro" id="IPR000242">
    <property type="entry name" value="PTP_cat"/>
</dbReference>
<dbReference type="GO" id="GO:0004725">
    <property type="term" value="F:protein tyrosine phosphatase activity"/>
    <property type="evidence" value="ECO:0007669"/>
    <property type="project" value="UniProtKB-EC"/>
</dbReference>
<dbReference type="AlphaFoldDB" id="A0AAN8JPG8"/>
<gene>
    <name evidence="7" type="ORF">SNE40_012492</name>
</gene>
<dbReference type="PANTHER" id="PTHR19134">
    <property type="entry name" value="RECEPTOR-TYPE TYROSINE-PROTEIN PHOSPHATASE"/>
    <property type="match status" value="1"/>
</dbReference>
<dbReference type="InterPro" id="IPR000387">
    <property type="entry name" value="Tyr_Pase_dom"/>
</dbReference>
<sequence length="621" mass="70660">MEENPAENSNTYFNHVDSSNKLEVGEQSRQVYVNIDEPSESSTRVKLINLLPYIKSRKKEKNFKSEYQTLPSGLCSAYDYCLNAVNKPKNRYKGICAFDHSRVKLDIENDDPNSDYINACYITGYGNAENKYIASQGPIDVIIKEFLRLLWVSQTGKIVMLTNLVEMGTEKCFKYWPDSGEEMEFGQISMTLVKEENFSHFTIRTLKISKDECGSRTIKQYHFTSWPDKGVPTDIASLLEFRSRVIKAVSPHPGPMVVHCSAGIGRTGTFIGLDYLIEEARAEGSVDVYECVKQMRYERVNMVQTWEQYVFLHDALAEWYIAGDITFPVTSYQQDYQALLKVNSSSGKSQLQERFEMLNDVCPPQRDTDCTVALSEENKNKNRDLAILASDKVRLCLSKPHTTDYINALFLSTYKKRRAYILTQTPLSNTVTDFWTMVVEQDVTTIVNMDITETGKDIGQYLPAIDDLKCGPYTITKTDETEYENTVYSAVTCSIKSETDENLQRTVKIYQCNFWNPKKVAPTSAGPIFTILEDIKTWSQDHEDGPIVVHCLNGVEKSGVFCVVAAILERLTIEQDVSILQTLVQLRVSRPQIITSFEQLKFCFDAVGEYLDEFAVYANSC</sequence>
<dbReference type="InterPro" id="IPR029021">
    <property type="entry name" value="Prot-tyrosine_phosphatase-like"/>
</dbReference>
<proteinExistence type="predicted"/>
<comment type="catalytic activity">
    <reaction evidence="4">
        <text>O-phospho-L-tyrosyl-[protein] + H2O = L-tyrosyl-[protein] + phosphate</text>
        <dbReference type="Rhea" id="RHEA:10684"/>
        <dbReference type="Rhea" id="RHEA-COMP:10136"/>
        <dbReference type="Rhea" id="RHEA-COMP:20101"/>
        <dbReference type="ChEBI" id="CHEBI:15377"/>
        <dbReference type="ChEBI" id="CHEBI:43474"/>
        <dbReference type="ChEBI" id="CHEBI:46858"/>
        <dbReference type="ChEBI" id="CHEBI:61978"/>
        <dbReference type="EC" id="3.1.3.48"/>
    </reaction>
</comment>
<organism evidence="7 8">
    <name type="scientific">Patella caerulea</name>
    <name type="common">Rayed Mediterranean limpet</name>
    <dbReference type="NCBI Taxonomy" id="87958"/>
    <lineage>
        <taxon>Eukaryota</taxon>
        <taxon>Metazoa</taxon>
        <taxon>Spiralia</taxon>
        <taxon>Lophotrochozoa</taxon>
        <taxon>Mollusca</taxon>
        <taxon>Gastropoda</taxon>
        <taxon>Patellogastropoda</taxon>
        <taxon>Patelloidea</taxon>
        <taxon>Patellidae</taxon>
        <taxon>Patella</taxon>
    </lineage>
</organism>
<evidence type="ECO:0000256" key="1">
    <source>
        <dbReference type="ARBA" id="ARBA00013064"/>
    </source>
</evidence>
<accession>A0AAN8JPG8</accession>
<keyword evidence="2" id="KW-0378">Hydrolase</keyword>
<dbReference type="SMART" id="SM00194">
    <property type="entry name" value="PTPc"/>
    <property type="match status" value="2"/>
</dbReference>
<dbReference type="PANTHER" id="PTHR19134:SF449">
    <property type="entry name" value="TYROSINE-PROTEIN PHOSPHATASE 1"/>
    <property type="match status" value="1"/>
</dbReference>
<dbReference type="FunFam" id="3.90.190.10:FF:000185">
    <property type="entry name" value="Predicted protein"/>
    <property type="match status" value="1"/>
</dbReference>
<dbReference type="EC" id="3.1.3.48" evidence="1"/>
<dbReference type="FunFam" id="3.90.190.10:FF:000102">
    <property type="entry name" value="Receptor-type tyrosine-protein phosphatase"/>
    <property type="match status" value="1"/>
</dbReference>
<dbReference type="Proteomes" id="UP001347796">
    <property type="component" value="Unassembled WGS sequence"/>
</dbReference>
<evidence type="ECO:0000313" key="8">
    <source>
        <dbReference type="Proteomes" id="UP001347796"/>
    </source>
</evidence>
<protein>
    <recommendedName>
        <fullName evidence="1">protein-tyrosine-phosphatase</fullName>
        <ecNumber evidence="1">3.1.3.48</ecNumber>
    </recommendedName>
</protein>
<evidence type="ECO:0000256" key="3">
    <source>
        <dbReference type="ARBA" id="ARBA00022912"/>
    </source>
</evidence>
<evidence type="ECO:0000256" key="4">
    <source>
        <dbReference type="ARBA" id="ARBA00051722"/>
    </source>
</evidence>
<feature type="domain" description="Tyrosine specific protein phosphatases" evidence="6">
    <location>
        <begin position="236"/>
        <end position="310"/>
    </location>
</feature>
<dbReference type="Pfam" id="PF00102">
    <property type="entry name" value="Y_phosphatase"/>
    <property type="match status" value="2"/>
</dbReference>
<comment type="caution">
    <text evidence="7">The sequence shown here is derived from an EMBL/GenBank/DDBJ whole genome shotgun (WGS) entry which is preliminary data.</text>
</comment>
<keyword evidence="3" id="KW-0904">Protein phosphatase</keyword>